<name>A0ABP0C775_9PEZI</name>
<dbReference type="SUPFAM" id="SSF103473">
    <property type="entry name" value="MFS general substrate transporter"/>
    <property type="match status" value="1"/>
</dbReference>
<evidence type="ECO:0000256" key="5">
    <source>
        <dbReference type="ARBA" id="ARBA00022989"/>
    </source>
</evidence>
<keyword evidence="4 8" id="KW-0812">Transmembrane</keyword>
<sequence length="557" mass="60732">MAESKEVGHSTAEIQSAPIGGVLVAEGSGKTAELEGATTKQVHNAELFAALQESPIERWSSSSIKLYYCIFIAFCCSCANGYDGSLLGSILAMTQFQDVFHVGASGHKVSVITSLYSVGSIVTTPFAAMVSDRFGRRVGMVAGAFGIIIGSIIAATSSTMAQLTVGRFVLGCGIQYMTVSAPAYSIEITPPHWRGRATGFYNCGWFGGSIPASCITYGCQFISSNYSWRTPLILQCFTCIIVLASVYFIPESPRFLMSKGRNDEAIAFLTKYHGNGNPNSRLVQLEIEEIKENLRQDAIDKASAWWDYRPFLTHVGRWRGAQAIMMGIFGQFAGNGLGYFNVAIYELIGIDSPSQQLAYQILYNVLGAIGALTAVSLTDRMPRRPVLIYGTLGITVLLAINGGLTNAIANDEAANDGNITNINYARGALAFYFLFQVFYSFTYTPLQGVLPAEALSTPLRAKGLALYGFVVGLFGFINQYASPIALANIKYKYIYVFVGWDLIVAALWYFFLVEAQGRTLEELDWVYEQPNPVKASLKVDKVIIQQDGKVTEKITEA</sequence>
<comment type="caution">
    <text evidence="10">The sequence shown here is derived from an EMBL/GenBank/DDBJ whole genome shotgun (WGS) entry which is preliminary data.</text>
</comment>
<dbReference type="InterPro" id="IPR005829">
    <property type="entry name" value="Sugar_transporter_CS"/>
</dbReference>
<evidence type="ECO:0000256" key="3">
    <source>
        <dbReference type="ARBA" id="ARBA00022448"/>
    </source>
</evidence>
<feature type="transmembrane region" description="Helical" evidence="8">
    <location>
        <begin position="66"/>
        <end position="91"/>
    </location>
</feature>
<dbReference type="Proteomes" id="UP001642482">
    <property type="component" value="Unassembled WGS sequence"/>
</dbReference>
<evidence type="ECO:0000313" key="11">
    <source>
        <dbReference type="Proteomes" id="UP001642482"/>
    </source>
</evidence>
<feature type="transmembrane region" description="Helical" evidence="8">
    <location>
        <begin position="387"/>
        <end position="409"/>
    </location>
</feature>
<evidence type="ECO:0000313" key="10">
    <source>
        <dbReference type="EMBL" id="CAK7227673.1"/>
    </source>
</evidence>
<proteinExistence type="inferred from homology"/>
<keyword evidence="6 8" id="KW-0472">Membrane</keyword>
<feature type="transmembrane region" description="Helical" evidence="8">
    <location>
        <begin position="138"/>
        <end position="161"/>
    </location>
</feature>
<keyword evidence="11" id="KW-1185">Reference proteome</keyword>
<comment type="similarity">
    <text evidence="2 7">Belongs to the major facilitator superfamily. Sugar transporter (TC 2.A.1.1) family.</text>
</comment>
<dbReference type="NCBIfam" id="TIGR00879">
    <property type="entry name" value="SP"/>
    <property type="match status" value="1"/>
</dbReference>
<reference evidence="10 11" key="1">
    <citation type="submission" date="2024-01" db="EMBL/GenBank/DDBJ databases">
        <authorList>
            <person name="Allen C."/>
            <person name="Tagirdzhanova G."/>
        </authorList>
    </citation>
    <scope>NUCLEOTIDE SEQUENCE [LARGE SCALE GENOMIC DNA]</scope>
</reference>
<dbReference type="PANTHER" id="PTHR48022:SF36">
    <property type="entry name" value="LACTOSE PERMEASE, PUTATIVE (AFU_ORTHOLOGUE AFUA_1G17310)-RELATED"/>
    <property type="match status" value="1"/>
</dbReference>
<evidence type="ECO:0000259" key="9">
    <source>
        <dbReference type="PROSITE" id="PS50850"/>
    </source>
</evidence>
<evidence type="ECO:0000256" key="8">
    <source>
        <dbReference type="SAM" id="Phobius"/>
    </source>
</evidence>
<feature type="transmembrane region" description="Helical" evidence="8">
    <location>
        <begin position="232"/>
        <end position="249"/>
    </location>
</feature>
<comment type="subcellular location">
    <subcellularLocation>
        <location evidence="1">Membrane</location>
        <topology evidence="1">Multi-pass membrane protein</topology>
    </subcellularLocation>
</comment>
<feature type="transmembrane region" description="Helical" evidence="8">
    <location>
        <begin position="323"/>
        <end position="345"/>
    </location>
</feature>
<keyword evidence="5 8" id="KW-1133">Transmembrane helix</keyword>
<feature type="transmembrane region" description="Helical" evidence="8">
    <location>
        <begin position="493"/>
        <end position="512"/>
    </location>
</feature>
<dbReference type="InterPro" id="IPR005828">
    <property type="entry name" value="MFS_sugar_transport-like"/>
</dbReference>
<feature type="transmembrane region" description="Helical" evidence="8">
    <location>
        <begin position="357"/>
        <end position="375"/>
    </location>
</feature>
<dbReference type="PROSITE" id="PS00216">
    <property type="entry name" value="SUGAR_TRANSPORT_1"/>
    <property type="match status" value="1"/>
</dbReference>
<dbReference type="InterPro" id="IPR020846">
    <property type="entry name" value="MFS_dom"/>
</dbReference>
<dbReference type="InterPro" id="IPR036259">
    <property type="entry name" value="MFS_trans_sf"/>
</dbReference>
<feature type="transmembrane region" description="Helical" evidence="8">
    <location>
        <begin position="429"/>
        <end position="452"/>
    </location>
</feature>
<evidence type="ECO:0000256" key="7">
    <source>
        <dbReference type="RuleBase" id="RU003346"/>
    </source>
</evidence>
<feature type="transmembrane region" description="Helical" evidence="8">
    <location>
        <begin position="111"/>
        <end position="131"/>
    </location>
</feature>
<organism evidence="10 11">
    <name type="scientific">Sporothrix eucalyptigena</name>
    <dbReference type="NCBI Taxonomy" id="1812306"/>
    <lineage>
        <taxon>Eukaryota</taxon>
        <taxon>Fungi</taxon>
        <taxon>Dikarya</taxon>
        <taxon>Ascomycota</taxon>
        <taxon>Pezizomycotina</taxon>
        <taxon>Sordariomycetes</taxon>
        <taxon>Sordariomycetidae</taxon>
        <taxon>Ophiostomatales</taxon>
        <taxon>Ophiostomataceae</taxon>
        <taxon>Sporothrix</taxon>
    </lineage>
</organism>
<dbReference type="EMBL" id="CAWUHD010000074">
    <property type="protein sequence ID" value="CAK7227673.1"/>
    <property type="molecule type" value="Genomic_DNA"/>
</dbReference>
<evidence type="ECO:0000256" key="1">
    <source>
        <dbReference type="ARBA" id="ARBA00004141"/>
    </source>
</evidence>
<dbReference type="InterPro" id="IPR050360">
    <property type="entry name" value="MFS_Sugar_Transporters"/>
</dbReference>
<protein>
    <recommendedName>
        <fullName evidence="9">Major facilitator superfamily (MFS) profile domain-containing protein</fullName>
    </recommendedName>
</protein>
<dbReference type="PANTHER" id="PTHR48022">
    <property type="entry name" value="PLASTIDIC GLUCOSE TRANSPORTER 4"/>
    <property type="match status" value="1"/>
</dbReference>
<dbReference type="Gene3D" id="1.20.1250.20">
    <property type="entry name" value="MFS general substrate transporter like domains"/>
    <property type="match status" value="1"/>
</dbReference>
<keyword evidence="3 7" id="KW-0813">Transport</keyword>
<evidence type="ECO:0000256" key="2">
    <source>
        <dbReference type="ARBA" id="ARBA00010992"/>
    </source>
</evidence>
<dbReference type="InterPro" id="IPR003663">
    <property type="entry name" value="Sugar/inositol_transpt"/>
</dbReference>
<feature type="transmembrane region" description="Helical" evidence="8">
    <location>
        <begin position="464"/>
        <end position="481"/>
    </location>
</feature>
<gene>
    <name evidence="10" type="ORF">SEUCBS140593_006655</name>
</gene>
<dbReference type="PROSITE" id="PS50850">
    <property type="entry name" value="MFS"/>
    <property type="match status" value="1"/>
</dbReference>
<feature type="domain" description="Major facilitator superfamily (MFS) profile" evidence="9">
    <location>
        <begin position="69"/>
        <end position="517"/>
    </location>
</feature>
<evidence type="ECO:0000256" key="6">
    <source>
        <dbReference type="ARBA" id="ARBA00023136"/>
    </source>
</evidence>
<dbReference type="Pfam" id="PF00083">
    <property type="entry name" value="Sugar_tr"/>
    <property type="match status" value="1"/>
</dbReference>
<accession>A0ABP0C775</accession>
<evidence type="ECO:0000256" key="4">
    <source>
        <dbReference type="ARBA" id="ARBA00022692"/>
    </source>
</evidence>